<dbReference type="InterPro" id="IPR005145">
    <property type="entry name" value="Sua5_C"/>
</dbReference>
<feature type="binding site" evidence="14">
    <location>
        <position position="138"/>
    </location>
    <ligand>
        <name>L-threonine</name>
        <dbReference type="ChEBI" id="CHEBI:57926"/>
    </ligand>
</feature>
<dbReference type="GO" id="GO:0003725">
    <property type="term" value="F:double-stranded RNA binding"/>
    <property type="evidence" value="ECO:0007669"/>
    <property type="project" value="UniProtKB-UniRule"/>
</dbReference>
<dbReference type="STRING" id="1308866.J416_02706"/>
<dbReference type="InterPro" id="IPR010923">
    <property type="entry name" value="T(6)A37_SUA5"/>
</dbReference>
<dbReference type="RefSeq" id="WP_003464119.1">
    <property type="nucleotide sequence ID" value="NZ_APML01000009.1"/>
</dbReference>
<feature type="binding site" evidence="14">
    <location>
        <position position="118"/>
    </location>
    <ligand>
        <name>ATP</name>
        <dbReference type="ChEBI" id="CHEBI:30616"/>
    </ligand>
</feature>
<evidence type="ECO:0000256" key="11">
    <source>
        <dbReference type="ARBA" id="ARBA00029774"/>
    </source>
</evidence>
<dbReference type="GO" id="GO:0008033">
    <property type="term" value="P:tRNA processing"/>
    <property type="evidence" value="ECO:0007669"/>
    <property type="project" value="UniProtKB-KW"/>
</dbReference>
<dbReference type="GO" id="GO:0000049">
    <property type="term" value="F:tRNA binding"/>
    <property type="evidence" value="ECO:0007669"/>
    <property type="project" value="TreeGrafter"/>
</dbReference>
<evidence type="ECO:0000256" key="4">
    <source>
        <dbReference type="ARBA" id="ARBA00015492"/>
    </source>
</evidence>
<evidence type="ECO:0000256" key="14">
    <source>
        <dbReference type="PIRSR" id="PIRSR004930-1"/>
    </source>
</evidence>
<keyword evidence="7 13" id="KW-0819">tRNA processing</keyword>
<evidence type="ECO:0000256" key="13">
    <source>
        <dbReference type="PIRNR" id="PIRNR004930"/>
    </source>
</evidence>
<sequence length="340" mass="37268">MRTRRWNFAEETIDEAAQLIRQGEVIAFPTETVYGLGADATNEQAVRKIFQAKGRPADNPLIIHVHDNKQIARYVTDIPRVAQQMMDAFMPGPLTVILKSNGTVAPTVTAGMDTVAIRVPDHAVARQFIEATQLPLAAPSANLSGKPSPTTAEHVDQDLNTRIAGIIDGGATGVGVESTVVDCTSDVPIILRPGGITKDMLQDVVGQVTYDDAIQTDDQPKAPGMKYQHYQPDAPLRLIDGDQAFFQQQIDALEKQGKTVGVIASEPLASQLRTNYLYRCGQRNDLSTVAAKLYYALRYFNQMEMDIILSETYPFEGIGQAIMNRLTKAATDKLEANRHT</sequence>
<evidence type="ECO:0000256" key="2">
    <source>
        <dbReference type="ARBA" id="ARBA00007663"/>
    </source>
</evidence>
<evidence type="ECO:0000256" key="3">
    <source>
        <dbReference type="ARBA" id="ARBA00012584"/>
    </source>
</evidence>
<dbReference type="NCBIfam" id="TIGR00057">
    <property type="entry name" value="L-threonylcarbamoyladenylate synthase"/>
    <property type="match status" value="1"/>
</dbReference>
<dbReference type="GO" id="GO:0006450">
    <property type="term" value="P:regulation of translational fidelity"/>
    <property type="evidence" value="ECO:0007669"/>
    <property type="project" value="TreeGrafter"/>
</dbReference>
<dbReference type="PIRSF" id="PIRSF004930">
    <property type="entry name" value="Tln_factor_SUA5"/>
    <property type="match status" value="1"/>
</dbReference>
<evidence type="ECO:0000256" key="6">
    <source>
        <dbReference type="ARBA" id="ARBA00022679"/>
    </source>
</evidence>
<dbReference type="AlphaFoldDB" id="N4WFD8"/>
<comment type="subcellular location">
    <subcellularLocation>
        <location evidence="1 13">Cytoplasm</location>
    </subcellularLocation>
</comment>
<protein>
    <recommendedName>
        <fullName evidence="4 13">Threonylcarbamoyl-AMP synthase</fullName>
        <shortName evidence="13">TC-AMP synthase</shortName>
        <ecNumber evidence="3 13">2.7.7.87</ecNumber>
    </recommendedName>
    <alternativeName>
        <fullName evidence="11 13">L-threonylcarbamoyladenylate synthase</fullName>
    </alternativeName>
</protein>
<dbReference type="Pfam" id="PF01300">
    <property type="entry name" value="Sua5_yciO_yrdC"/>
    <property type="match status" value="1"/>
</dbReference>
<dbReference type="EMBL" id="APML01000009">
    <property type="protein sequence ID" value="ENH97984.1"/>
    <property type="molecule type" value="Genomic_DNA"/>
</dbReference>
<keyword evidence="9 13" id="KW-0547">Nucleotide-binding</keyword>
<name>N4WFD8_9BACI</name>
<keyword evidence="8 13" id="KW-0548">Nucleotidyltransferase</keyword>
<evidence type="ECO:0000313" key="17">
    <source>
        <dbReference type="Proteomes" id="UP000012283"/>
    </source>
</evidence>
<keyword evidence="5 13" id="KW-0963">Cytoplasm</keyword>
<proteinExistence type="inferred from homology"/>
<feature type="binding site" evidence="14">
    <location>
        <position position="59"/>
    </location>
    <ligand>
        <name>ATP</name>
        <dbReference type="ChEBI" id="CHEBI:30616"/>
    </ligand>
</feature>
<evidence type="ECO:0000256" key="8">
    <source>
        <dbReference type="ARBA" id="ARBA00022695"/>
    </source>
</evidence>
<dbReference type="GO" id="GO:0061710">
    <property type="term" value="F:L-threonylcarbamoyladenylate synthase"/>
    <property type="evidence" value="ECO:0007669"/>
    <property type="project" value="UniProtKB-EC"/>
</dbReference>
<evidence type="ECO:0000256" key="7">
    <source>
        <dbReference type="ARBA" id="ARBA00022694"/>
    </source>
</evidence>
<comment type="function">
    <text evidence="13">Required for the formation of a threonylcarbamoyl group on adenosine at position 37 (t(6)A37) in tRNAs that read codons beginning with adenine.</text>
</comment>
<keyword evidence="10 13" id="KW-0067">ATP-binding</keyword>
<dbReference type="EC" id="2.7.7.87" evidence="3 13"/>
<dbReference type="eggNOG" id="COG0009">
    <property type="taxonomic scope" value="Bacteria"/>
</dbReference>
<dbReference type="Proteomes" id="UP000012283">
    <property type="component" value="Unassembled WGS sequence"/>
</dbReference>
<organism evidence="16 17">
    <name type="scientific">Gracilibacillus halophilus YIM-C55.5</name>
    <dbReference type="NCBI Taxonomy" id="1308866"/>
    <lineage>
        <taxon>Bacteria</taxon>
        <taxon>Bacillati</taxon>
        <taxon>Bacillota</taxon>
        <taxon>Bacilli</taxon>
        <taxon>Bacillales</taxon>
        <taxon>Bacillaceae</taxon>
        <taxon>Gracilibacillus</taxon>
    </lineage>
</organism>
<evidence type="ECO:0000256" key="10">
    <source>
        <dbReference type="ARBA" id="ARBA00022840"/>
    </source>
</evidence>
<feature type="binding site" evidence="14">
    <location>
        <position position="178"/>
    </location>
    <ligand>
        <name>L-threonine</name>
        <dbReference type="ChEBI" id="CHEBI:57926"/>
    </ligand>
</feature>
<reference evidence="16 17" key="1">
    <citation type="submission" date="2013-03" db="EMBL/GenBank/DDBJ databases">
        <title>Draft genome sequence of Gracibacillus halophilus YIM-C55.5, a moderately halophilic and thermophilic organism from the Xiaochaidamu salt lake.</title>
        <authorList>
            <person name="Sugumar T."/>
            <person name="Polireddy D.R."/>
            <person name="Antony A."/>
            <person name="Madhava Y.R."/>
            <person name="Sivakumar N."/>
        </authorList>
    </citation>
    <scope>NUCLEOTIDE SEQUENCE [LARGE SCALE GENOMIC DNA]</scope>
    <source>
        <strain evidence="16 17">YIM-C55.5</strain>
    </source>
</reference>
<dbReference type="InterPro" id="IPR017945">
    <property type="entry name" value="DHBP_synth_RibB-like_a/b_dom"/>
</dbReference>
<dbReference type="Pfam" id="PF03481">
    <property type="entry name" value="Sua5_C"/>
    <property type="match status" value="1"/>
</dbReference>
<feature type="binding site" evidence="14">
    <location>
        <position position="140"/>
    </location>
    <ligand>
        <name>ATP</name>
        <dbReference type="ChEBI" id="CHEBI:30616"/>
    </ligand>
</feature>
<dbReference type="FunFam" id="3.40.50.11030:FF:000001">
    <property type="entry name" value="Threonylcarbamoyl-AMP synthase"/>
    <property type="match status" value="1"/>
</dbReference>
<dbReference type="PATRIC" id="fig|1308866.3.peg.550"/>
<dbReference type="InterPro" id="IPR006070">
    <property type="entry name" value="Sua5-like_dom"/>
</dbReference>
<dbReference type="InterPro" id="IPR050156">
    <property type="entry name" value="TC-AMP_synthase_SUA5"/>
</dbReference>
<comment type="catalytic activity">
    <reaction evidence="12 13">
        <text>L-threonine + hydrogencarbonate + ATP = L-threonylcarbamoyladenylate + diphosphate + H2O</text>
        <dbReference type="Rhea" id="RHEA:36407"/>
        <dbReference type="ChEBI" id="CHEBI:15377"/>
        <dbReference type="ChEBI" id="CHEBI:17544"/>
        <dbReference type="ChEBI" id="CHEBI:30616"/>
        <dbReference type="ChEBI" id="CHEBI:33019"/>
        <dbReference type="ChEBI" id="CHEBI:57926"/>
        <dbReference type="ChEBI" id="CHEBI:73682"/>
        <dbReference type="EC" id="2.7.7.87"/>
    </reaction>
</comment>
<evidence type="ECO:0000259" key="15">
    <source>
        <dbReference type="PROSITE" id="PS51163"/>
    </source>
</evidence>
<dbReference type="SUPFAM" id="SSF55821">
    <property type="entry name" value="YrdC/RibB"/>
    <property type="match status" value="1"/>
</dbReference>
<evidence type="ECO:0000313" key="16">
    <source>
        <dbReference type="EMBL" id="ENH97984.1"/>
    </source>
</evidence>
<feature type="binding site" evidence="14">
    <location>
        <position position="32"/>
    </location>
    <ligand>
        <name>L-threonine</name>
        <dbReference type="ChEBI" id="CHEBI:57926"/>
    </ligand>
</feature>
<dbReference type="PROSITE" id="PS51163">
    <property type="entry name" value="YRDC"/>
    <property type="match status" value="1"/>
</dbReference>
<comment type="caution">
    <text evidence="16">The sequence shown here is derived from an EMBL/GenBank/DDBJ whole genome shotgun (WGS) entry which is preliminary data.</text>
</comment>
<feature type="binding site" evidence="14">
    <location>
        <position position="148"/>
    </location>
    <ligand>
        <name>ATP</name>
        <dbReference type="ChEBI" id="CHEBI:30616"/>
    </ligand>
</feature>
<dbReference type="Gene3D" id="3.90.870.10">
    <property type="entry name" value="DHBP synthase"/>
    <property type="match status" value="1"/>
</dbReference>
<evidence type="ECO:0000256" key="5">
    <source>
        <dbReference type="ARBA" id="ARBA00022490"/>
    </source>
</evidence>
<dbReference type="OrthoDB" id="9814580at2"/>
<dbReference type="Gene3D" id="3.40.50.11030">
    <property type="entry name" value="Threonylcarbamoyl-AMP synthase, C-terminal domain"/>
    <property type="match status" value="1"/>
</dbReference>
<evidence type="ECO:0000256" key="12">
    <source>
        <dbReference type="ARBA" id="ARBA00048366"/>
    </source>
</evidence>
<feature type="binding site" evidence="14">
    <location>
        <position position="64"/>
    </location>
    <ligand>
        <name>L-threonine</name>
        <dbReference type="ChEBI" id="CHEBI:57926"/>
    </ligand>
</feature>
<feature type="binding site" evidence="14">
    <location>
        <position position="114"/>
    </location>
    <ligand>
        <name>ATP</name>
        <dbReference type="ChEBI" id="CHEBI:30616"/>
    </ligand>
</feature>
<dbReference type="GO" id="GO:0005737">
    <property type="term" value="C:cytoplasm"/>
    <property type="evidence" value="ECO:0007669"/>
    <property type="project" value="UniProtKB-SubCell"/>
</dbReference>
<dbReference type="GO" id="GO:0005524">
    <property type="term" value="F:ATP binding"/>
    <property type="evidence" value="ECO:0007669"/>
    <property type="project" value="UniProtKB-UniRule"/>
</dbReference>
<keyword evidence="17" id="KW-1185">Reference proteome</keyword>
<dbReference type="PANTHER" id="PTHR17490:SF16">
    <property type="entry name" value="THREONYLCARBAMOYL-AMP SYNTHASE"/>
    <property type="match status" value="1"/>
</dbReference>
<feature type="binding site" evidence="14">
    <location>
        <position position="230"/>
    </location>
    <ligand>
        <name>ATP</name>
        <dbReference type="ChEBI" id="CHEBI:30616"/>
    </ligand>
</feature>
<feature type="domain" description="YrdC-like" evidence="15">
    <location>
        <begin position="10"/>
        <end position="196"/>
    </location>
</feature>
<comment type="similarity">
    <text evidence="2 13">Belongs to the SUA5 family.</text>
</comment>
<accession>N4WFD8</accession>
<evidence type="ECO:0000256" key="1">
    <source>
        <dbReference type="ARBA" id="ARBA00004496"/>
    </source>
</evidence>
<dbReference type="FunFam" id="3.90.870.10:FF:000008">
    <property type="entry name" value="Threonylcarbamoyl-AMP synthase"/>
    <property type="match status" value="1"/>
</dbReference>
<evidence type="ECO:0000256" key="9">
    <source>
        <dbReference type="ARBA" id="ARBA00022741"/>
    </source>
</evidence>
<gene>
    <name evidence="16" type="ORF">J416_02706</name>
</gene>
<keyword evidence="6 13" id="KW-0808">Transferase</keyword>
<feature type="binding site" evidence="14">
    <location>
        <position position="55"/>
    </location>
    <ligand>
        <name>ATP</name>
        <dbReference type="ChEBI" id="CHEBI:30616"/>
    </ligand>
</feature>
<feature type="binding site" evidence="14">
    <location>
        <position position="192"/>
    </location>
    <ligand>
        <name>ATP</name>
        <dbReference type="ChEBI" id="CHEBI:30616"/>
    </ligand>
</feature>
<dbReference type="PANTHER" id="PTHR17490">
    <property type="entry name" value="SUA5"/>
    <property type="match status" value="1"/>
</dbReference>
<dbReference type="InterPro" id="IPR038385">
    <property type="entry name" value="Sua5/YwlC_C"/>
</dbReference>